<evidence type="ECO:0000256" key="1">
    <source>
        <dbReference type="ARBA" id="ARBA00005417"/>
    </source>
</evidence>
<comment type="similarity">
    <text evidence="1">Belongs to the ABC transporter superfamily.</text>
</comment>
<comment type="caution">
    <text evidence="5">The sequence shown here is derived from an EMBL/GenBank/DDBJ whole genome shotgun (WGS) entry which is preliminary data.</text>
</comment>
<evidence type="ECO:0000256" key="2">
    <source>
        <dbReference type="ARBA" id="ARBA00022741"/>
    </source>
</evidence>
<feature type="domain" description="ABC transporter" evidence="4">
    <location>
        <begin position="6"/>
        <end position="257"/>
    </location>
</feature>
<keyword evidence="3 5" id="KW-0067">ATP-binding</keyword>
<proteinExistence type="inferred from homology"/>
<gene>
    <name evidence="5" type="ORF">OMM_12333</name>
</gene>
<dbReference type="GO" id="GO:0005524">
    <property type="term" value="F:ATP binding"/>
    <property type="evidence" value="ECO:0007669"/>
    <property type="project" value="UniProtKB-KW"/>
</dbReference>
<dbReference type="GO" id="GO:0005886">
    <property type="term" value="C:plasma membrane"/>
    <property type="evidence" value="ECO:0007669"/>
    <property type="project" value="TreeGrafter"/>
</dbReference>
<evidence type="ECO:0000313" key="6">
    <source>
        <dbReference type="Proteomes" id="UP000189670"/>
    </source>
</evidence>
<dbReference type="SMART" id="SM00382">
    <property type="entry name" value="AAA"/>
    <property type="match status" value="1"/>
</dbReference>
<dbReference type="PANTHER" id="PTHR24220">
    <property type="entry name" value="IMPORT ATP-BINDING PROTEIN"/>
    <property type="match status" value="1"/>
</dbReference>
<protein>
    <submittedName>
        <fullName evidence="5">ABC transport system ATP-binding protein</fullName>
    </submittedName>
</protein>
<dbReference type="Pfam" id="PF00005">
    <property type="entry name" value="ABC_tran"/>
    <property type="match status" value="1"/>
</dbReference>
<dbReference type="PANTHER" id="PTHR24220:SF689">
    <property type="entry name" value="LIPOPROTEIN-RELEASING SYSTEM ATP-BINDING PROTEIN LOLD"/>
    <property type="match status" value="1"/>
</dbReference>
<name>A0A1V1NW65_9BACT</name>
<dbReference type="InterPro" id="IPR003593">
    <property type="entry name" value="AAA+_ATPase"/>
</dbReference>
<dbReference type="SUPFAM" id="SSF52540">
    <property type="entry name" value="P-loop containing nucleoside triphosphate hydrolases"/>
    <property type="match status" value="1"/>
</dbReference>
<dbReference type="Proteomes" id="UP000189670">
    <property type="component" value="Unassembled WGS sequence"/>
</dbReference>
<keyword evidence="2" id="KW-0547">Nucleotide-binding</keyword>
<dbReference type="InterPro" id="IPR015854">
    <property type="entry name" value="ABC_transpr_LolD-like"/>
</dbReference>
<accession>A0A1V1NW65</accession>
<dbReference type="EMBL" id="ATBP01001742">
    <property type="protein sequence ID" value="ETR66798.1"/>
    <property type="molecule type" value="Genomic_DNA"/>
</dbReference>
<dbReference type="Gene3D" id="3.40.50.300">
    <property type="entry name" value="P-loop containing nucleotide triphosphate hydrolases"/>
    <property type="match status" value="1"/>
</dbReference>
<evidence type="ECO:0000313" key="5">
    <source>
        <dbReference type="EMBL" id="ETR66798.1"/>
    </source>
</evidence>
<dbReference type="AlphaFoldDB" id="A0A1V1NW65"/>
<organism evidence="5 6">
    <name type="scientific">Candidatus Magnetoglobus multicellularis str. Araruama</name>
    <dbReference type="NCBI Taxonomy" id="890399"/>
    <lineage>
        <taxon>Bacteria</taxon>
        <taxon>Pseudomonadati</taxon>
        <taxon>Thermodesulfobacteriota</taxon>
        <taxon>Desulfobacteria</taxon>
        <taxon>Desulfobacterales</taxon>
        <taxon>Desulfobacteraceae</taxon>
        <taxon>Candidatus Magnetoglobus</taxon>
    </lineage>
</organism>
<dbReference type="InterPro" id="IPR027417">
    <property type="entry name" value="P-loop_NTPase"/>
</dbReference>
<dbReference type="PROSITE" id="PS50893">
    <property type="entry name" value="ABC_TRANSPORTER_2"/>
    <property type="match status" value="1"/>
</dbReference>
<sequence length="263" mass="30397">MSDVIFKTQRIRKQYRDRNRIKTILFKSFTIDRGKITVLKGETGIGKTTLLNMLGLMDEIAFTKDDNITFFPKPDKPFHYKDVFAASFFRKEKALETIRKNYFGFMFQHDHLIDGWTGWENVILPYLIRFPGTSPSVPKKKAKQLIESCQFDDMLDIMDRSPATYSGGQRQRAALIRAIIHHPKVIFADEPFASVPERRAKRIIEILTEQAKKHGVTTIMVAHDTHDRVLNQEGISICALSEAYMDENHTKIISVKKGKYNEN</sequence>
<dbReference type="PROSITE" id="PS00211">
    <property type="entry name" value="ABC_TRANSPORTER_1"/>
    <property type="match status" value="1"/>
</dbReference>
<reference evidence="6" key="1">
    <citation type="submission" date="2012-11" db="EMBL/GenBank/DDBJ databases">
        <authorList>
            <person name="Lucero-Rivera Y.E."/>
            <person name="Tovar-Ramirez D."/>
        </authorList>
    </citation>
    <scope>NUCLEOTIDE SEQUENCE [LARGE SCALE GENOMIC DNA]</scope>
    <source>
        <strain evidence="6">Araruama</strain>
    </source>
</reference>
<dbReference type="GO" id="GO:0022857">
    <property type="term" value="F:transmembrane transporter activity"/>
    <property type="evidence" value="ECO:0007669"/>
    <property type="project" value="TreeGrafter"/>
</dbReference>
<dbReference type="InterPro" id="IPR017871">
    <property type="entry name" value="ABC_transporter-like_CS"/>
</dbReference>
<dbReference type="GO" id="GO:0016887">
    <property type="term" value="F:ATP hydrolysis activity"/>
    <property type="evidence" value="ECO:0007669"/>
    <property type="project" value="InterPro"/>
</dbReference>
<evidence type="ECO:0000256" key="3">
    <source>
        <dbReference type="ARBA" id="ARBA00022840"/>
    </source>
</evidence>
<evidence type="ECO:0000259" key="4">
    <source>
        <dbReference type="PROSITE" id="PS50893"/>
    </source>
</evidence>
<dbReference type="InterPro" id="IPR003439">
    <property type="entry name" value="ABC_transporter-like_ATP-bd"/>
</dbReference>